<feature type="domain" description="Hedgehog/Intein (Hint)" evidence="1">
    <location>
        <begin position="639"/>
        <end position="780"/>
    </location>
</feature>
<protein>
    <recommendedName>
        <fullName evidence="1">Hedgehog/Intein (Hint) domain-containing protein</fullName>
    </recommendedName>
</protein>
<comment type="caution">
    <text evidence="2">The sequence shown here is derived from an EMBL/GenBank/DDBJ whole genome shotgun (WGS) entry which is preliminary data.</text>
</comment>
<dbReference type="InterPro" id="IPR030930">
    <property type="entry name" value="AIDA"/>
</dbReference>
<dbReference type="Gene3D" id="2.170.16.10">
    <property type="entry name" value="Hedgehog/Intein (Hint) domain"/>
    <property type="match status" value="1"/>
</dbReference>
<dbReference type="InterPro" id="IPR012332">
    <property type="entry name" value="Autotransporter_pectin_lyase_C"/>
</dbReference>
<dbReference type="Proteomes" id="UP000005939">
    <property type="component" value="Unassembled WGS sequence"/>
</dbReference>
<proteinExistence type="predicted"/>
<dbReference type="InterPro" id="IPR028992">
    <property type="entry name" value="Hedgehog/Intein_dom"/>
</dbReference>
<dbReference type="InterPro" id="IPR036844">
    <property type="entry name" value="Hint_dom_sf"/>
</dbReference>
<dbReference type="NCBIfam" id="TIGR04415">
    <property type="entry name" value="O_hepto_targRPT"/>
    <property type="match status" value="15"/>
</dbReference>
<dbReference type="STRING" id="1088868.CIN_14530"/>
<evidence type="ECO:0000313" key="3">
    <source>
        <dbReference type="Proteomes" id="UP000005939"/>
    </source>
</evidence>
<evidence type="ECO:0000313" key="2">
    <source>
        <dbReference type="EMBL" id="EHD13261.1"/>
    </source>
</evidence>
<sequence length="992" mass="103320">MAIQYITSGQISSGTTVSSGNTQIVNGGGITSNTIVYSGGSQVISSNGNGYGTVVHSGGSLVISSGGKETGGTIYKGGVASVTYGGTANSTVVYGTQNVDGVANNTTINGGVQTVNNGAIVTSSYVASNGLQTVTSGGTTSITKLYVASQTILNGGVASGTQVVSATQTISSGGISDSAIIYRGGIQTVNNGASAYNTTVQNGSQQINSGGLASNTQISGIGIQTVNSGGSAINTSIYDGAQQIINGGAIISGATIYDGGSQTINSGATVNNVIVSSGGTQIVNAGAITSGTIIYDGANVTISNGATDSAATIYGTQYVYGRTDYATVDGGTQQVTDANGITTYTTVINGGVQTITSSARSLYTTIVSGTQLVQNDAIAVLTTVSNGNQIVINGGITWNTTLYGNGVQDIQSGGNASGTSISAGGTQIANSGGIASNTTIYEGGNQSINSGATAIDTTISLGGQQIINDGGIAQNTTIQSGGTLIISSGGQLAGTNTVSNGGTLTINSGGQLTGTATIENGGTISLYPDTGGTINLEGNNNTGIIISGLESGGEVTTVITTINGFTGSNAGDSDSIKLVGIDTKDVTSVDYVDANGNASDDHVTFTLTNGNKITLNIIGAKDAGYTLSTSSDGSLVYEVCFLPGTMIKTPSGERPVEDIQINDEVITFDWKNNQNTVSKIKWVGSKTINVKQSPHDDEAGYPVRILKNAISESVPHKDLLVTPEHCLFFDGKFIPVRMLVNHQTIYYDKTIKSYTYYHIETENHSVIYSDGMLTESYLDTGNRGVFVQHGKCALFQRTLKAKNWEHDSAAELTVDRSIVEPIYHQISKRAEGLTHFNSRKKIIQTSTKDPNLYLITDTGLILTPHLNKQNKYIFTLPEDVKNIFIHSRTSRPCDTIGSFVDDRRQLGLLIGNVYIITKNQLYPITNHLSQQDLPGWDIVEQTPCRWTNGNAELNIETNSSSKQNKLLVIQVLSSSDYLLHNQESTIKHQIIA</sequence>
<organism evidence="2 3">
    <name type="scientific">Commensalibacter intestini A911</name>
    <dbReference type="NCBI Taxonomy" id="1088868"/>
    <lineage>
        <taxon>Bacteria</taxon>
        <taxon>Pseudomonadati</taxon>
        <taxon>Pseudomonadota</taxon>
        <taxon>Alphaproteobacteria</taxon>
        <taxon>Acetobacterales</taxon>
        <taxon>Acetobacteraceae</taxon>
    </lineage>
</organism>
<dbReference type="eggNOG" id="COG3210">
    <property type="taxonomic scope" value="Bacteria"/>
</dbReference>
<dbReference type="InterPro" id="IPR006141">
    <property type="entry name" value="Intein_N"/>
</dbReference>
<accession>G6F1F7</accession>
<dbReference type="SUPFAM" id="SSF51294">
    <property type="entry name" value="Hedgehog/intein (Hint) domain"/>
    <property type="match status" value="1"/>
</dbReference>
<dbReference type="Gene3D" id="2.160.20.20">
    <property type="match status" value="2"/>
</dbReference>
<dbReference type="Pfam" id="PF13403">
    <property type="entry name" value="Hint_2"/>
    <property type="match status" value="1"/>
</dbReference>
<dbReference type="InterPro" id="IPR011050">
    <property type="entry name" value="Pectin_lyase_fold/virulence"/>
</dbReference>
<dbReference type="SUPFAM" id="SSF51126">
    <property type="entry name" value="Pectin lyase-like"/>
    <property type="match status" value="1"/>
</dbReference>
<dbReference type="PROSITE" id="PS50817">
    <property type="entry name" value="INTEIN_N_TER"/>
    <property type="match status" value="1"/>
</dbReference>
<name>G6F1F7_9PROT</name>
<dbReference type="EMBL" id="AGFR01000009">
    <property type="protein sequence ID" value="EHD13261.1"/>
    <property type="molecule type" value="Genomic_DNA"/>
</dbReference>
<dbReference type="RefSeq" id="WP_008854443.1">
    <property type="nucleotide sequence ID" value="NZ_AGFR01000009.1"/>
</dbReference>
<gene>
    <name evidence="2" type="ORF">CIN_14530</name>
</gene>
<reference evidence="2 3" key="1">
    <citation type="submission" date="2011-10" db="EMBL/GenBank/DDBJ databases">
        <title>Genome Sequence of Commensalibacter intestini A911, isolated from Drosophila gut.</title>
        <authorList>
            <person name="Lee W.-J."/>
            <person name="Kim E.-K."/>
        </authorList>
    </citation>
    <scope>NUCLEOTIDE SEQUENCE [LARGE SCALE GENOMIC DNA]</scope>
    <source>
        <strain evidence="2 3">A911</strain>
    </source>
</reference>
<dbReference type="AlphaFoldDB" id="G6F1F7"/>
<dbReference type="GO" id="GO:0016539">
    <property type="term" value="P:intein-mediated protein splicing"/>
    <property type="evidence" value="ECO:0007669"/>
    <property type="project" value="InterPro"/>
</dbReference>
<dbReference type="PATRIC" id="fig|1088868.3.peg.1462"/>
<evidence type="ECO:0000259" key="1">
    <source>
        <dbReference type="Pfam" id="PF13403"/>
    </source>
</evidence>
<dbReference type="OrthoDB" id="6305173at2"/>